<name>A0A5N6KSG4_9ROSI</name>
<dbReference type="GO" id="GO:0006120">
    <property type="term" value="P:mitochondrial electron transport, NADH to ubiquinone"/>
    <property type="evidence" value="ECO:0007669"/>
    <property type="project" value="InterPro"/>
</dbReference>
<sequence length="289" mass="32565">MLQTPPSLPSVSGIARPFTSHDIFASLDASNCPSWHQIPPSKLRPPCLALRHLPSVHPRQHAHIPSVPEVGATSAPLLSASYFIGARCRPYNDDFMKCKTDAHGKGEIDCLSEGRRVTRCAASVLDDVNKHCLEAFRAHWKCLEDENHQLWQCRKPERALNACMFAKLGLYKALPDAQGIPVYARQEQIYATKSQADKSFWEQSKEKTQDRRLLKITEQDIQKRGAEAKTPEEQERFAKWEAAVTERKETPGLYFAKKNLADHTQKLAKDNPQEFAVLRDGAVGQKAKQ</sequence>
<evidence type="ECO:0000313" key="11">
    <source>
        <dbReference type="EMBL" id="KAB8342918.1"/>
    </source>
</evidence>
<reference evidence="11 12" key="1">
    <citation type="submission" date="2019-06" db="EMBL/GenBank/DDBJ databases">
        <title>A chromosomal-level reference genome of Carpinus fangiana (Coryloideae, Betulaceae).</title>
        <authorList>
            <person name="Yang X."/>
            <person name="Wang Z."/>
            <person name="Zhang L."/>
            <person name="Hao G."/>
            <person name="Liu J."/>
            <person name="Yang Y."/>
        </authorList>
    </citation>
    <scope>NUCLEOTIDE SEQUENCE [LARGE SCALE GENOMIC DNA]</scope>
    <source>
        <strain evidence="11">Cfa_2016G</strain>
        <tissue evidence="11">Leaf</tissue>
    </source>
</reference>
<feature type="domain" description="CHCH" evidence="10">
    <location>
        <begin position="132"/>
        <end position="165"/>
    </location>
</feature>
<dbReference type="PANTHER" id="PTHR13344">
    <property type="entry name" value="NADH-UBIQUINONE OXIDOREDUCTASE"/>
    <property type="match status" value="1"/>
</dbReference>
<proteinExistence type="inferred from homology"/>
<keyword evidence="12" id="KW-1185">Reference proteome</keyword>
<dbReference type="EMBL" id="VIBQ01000012">
    <property type="protein sequence ID" value="KAB8342918.1"/>
    <property type="molecule type" value="Genomic_DNA"/>
</dbReference>
<comment type="function">
    <text evidence="1">Accessory subunit of the mitochondrial membrane respiratory chain NADH dehydrogenase (Complex I), that is believed not to be involved in catalysis. Complex I functions in the transfer of electrons from NADH to the respiratory chain. The immediate electron acceptor for the enzyme is believed to be ubiquinone.</text>
</comment>
<evidence type="ECO:0000313" key="12">
    <source>
        <dbReference type="Proteomes" id="UP000327013"/>
    </source>
</evidence>
<keyword evidence="7" id="KW-0249">Electron transport</keyword>
<comment type="similarity">
    <text evidence="3">Belongs to the complex I NDUFA8 subunit family.</text>
</comment>
<dbReference type="Proteomes" id="UP000327013">
    <property type="component" value="Unassembled WGS sequence"/>
</dbReference>
<organism evidence="11 12">
    <name type="scientific">Carpinus fangiana</name>
    <dbReference type="NCBI Taxonomy" id="176857"/>
    <lineage>
        <taxon>Eukaryota</taxon>
        <taxon>Viridiplantae</taxon>
        <taxon>Streptophyta</taxon>
        <taxon>Embryophyta</taxon>
        <taxon>Tracheophyta</taxon>
        <taxon>Spermatophyta</taxon>
        <taxon>Magnoliopsida</taxon>
        <taxon>eudicotyledons</taxon>
        <taxon>Gunneridae</taxon>
        <taxon>Pentapetalae</taxon>
        <taxon>rosids</taxon>
        <taxon>fabids</taxon>
        <taxon>Fagales</taxon>
        <taxon>Betulaceae</taxon>
        <taxon>Carpinus</taxon>
    </lineage>
</organism>
<evidence type="ECO:0000256" key="7">
    <source>
        <dbReference type="ARBA" id="ARBA00022982"/>
    </source>
</evidence>
<keyword evidence="6" id="KW-0677">Repeat</keyword>
<protein>
    <recommendedName>
        <fullName evidence="10">CHCH domain-containing protein</fullName>
    </recommendedName>
</protein>
<keyword evidence="8" id="KW-0496">Mitochondrion</keyword>
<comment type="caution">
    <text evidence="11">The sequence shown here is derived from an EMBL/GenBank/DDBJ whole genome shotgun (WGS) entry which is preliminary data.</text>
</comment>
<comment type="subcellular location">
    <subcellularLocation>
        <location evidence="2">Mitochondrion</location>
    </subcellularLocation>
</comment>
<dbReference type="OrthoDB" id="276296at2759"/>
<evidence type="ECO:0000256" key="2">
    <source>
        <dbReference type="ARBA" id="ARBA00004173"/>
    </source>
</evidence>
<evidence type="ECO:0000256" key="9">
    <source>
        <dbReference type="ARBA" id="ARBA00023157"/>
    </source>
</evidence>
<dbReference type="InterPro" id="IPR016680">
    <property type="entry name" value="NDUFA8"/>
</dbReference>
<evidence type="ECO:0000256" key="4">
    <source>
        <dbReference type="ARBA" id="ARBA00022448"/>
    </source>
</evidence>
<keyword evidence="9" id="KW-1015">Disulfide bond</keyword>
<evidence type="ECO:0000256" key="1">
    <source>
        <dbReference type="ARBA" id="ARBA00003195"/>
    </source>
</evidence>
<dbReference type="AlphaFoldDB" id="A0A5N6KSG4"/>
<dbReference type="GO" id="GO:0005739">
    <property type="term" value="C:mitochondrion"/>
    <property type="evidence" value="ECO:0007669"/>
    <property type="project" value="UniProtKB-SubCell"/>
</dbReference>
<evidence type="ECO:0000256" key="6">
    <source>
        <dbReference type="ARBA" id="ARBA00022737"/>
    </source>
</evidence>
<keyword evidence="5" id="KW-0679">Respiratory chain</keyword>
<evidence type="ECO:0000256" key="8">
    <source>
        <dbReference type="ARBA" id="ARBA00023128"/>
    </source>
</evidence>
<gene>
    <name evidence="11" type="ORF">FH972_022515</name>
</gene>
<dbReference type="PANTHER" id="PTHR13344:SF0">
    <property type="entry name" value="NADH DEHYDROGENASE [UBIQUINONE] 1 ALPHA SUBCOMPLEX SUBUNIT 8"/>
    <property type="match status" value="1"/>
</dbReference>
<accession>A0A5N6KSG4</accession>
<evidence type="ECO:0000259" key="10">
    <source>
        <dbReference type="Pfam" id="PF06747"/>
    </source>
</evidence>
<evidence type="ECO:0000256" key="5">
    <source>
        <dbReference type="ARBA" id="ARBA00022660"/>
    </source>
</evidence>
<evidence type="ECO:0000256" key="3">
    <source>
        <dbReference type="ARBA" id="ARBA00010705"/>
    </source>
</evidence>
<dbReference type="InterPro" id="IPR010625">
    <property type="entry name" value="CHCH"/>
</dbReference>
<keyword evidence="4" id="KW-0813">Transport</keyword>
<dbReference type="Pfam" id="PF06747">
    <property type="entry name" value="CHCH"/>
    <property type="match status" value="1"/>
</dbReference>